<sequence>MYISDTLSRAALKETYIPKYESDLSYHVNALYSNLAISEEYKNKILLATNSDSELQILKKYCQDGWPTSKNQVDPLLKSYWNIQAEIHVINNLLFKNDKLIIPKSMQNEMLRKIHEGHQGISKCLNLARNIIYWPNMSADIKNLVDQCLICAKFKPNNQPEPLQSYSVTSFPWQRVGIDLMHFNNNTYLVVTDYYSKFIELALLNNKYTAANIIIHLKSIFARHGVPVFLVSDGGPPFNSAEFKSFLYNWDIEHILTSPYHPKSNGQAESSVKIMKNMLKKCLESNKDPYMALLQYRNTPKANFPSPAQLLMSRNLRMHIPVINKKLKPKVVTFSEYKKGFEKDKAQSKHYYNRNKKPLPLLNPGNFVSFKKMPNSDWLPAVVKERLKCQRSYIIEDSKGNRYRRNRIHLRFQSNESCNKFDDVQSNGSPKAQSPVQRENNETRDRQMEENRDSLMDSLCKEQEYHKYVTKSGREVKLPKRIDL</sequence>
<evidence type="ECO:0000256" key="1">
    <source>
        <dbReference type="ARBA" id="ARBA00012493"/>
    </source>
</evidence>
<dbReference type="EC" id="2.7.7.49" evidence="1"/>
<dbReference type="SUPFAM" id="SSF53098">
    <property type="entry name" value="Ribonuclease H-like"/>
    <property type="match status" value="1"/>
</dbReference>
<dbReference type="FunFam" id="3.30.420.10:FF:000063">
    <property type="entry name" value="Retrovirus-related Pol polyprotein from transposon 297-like Protein"/>
    <property type="match status" value="1"/>
</dbReference>
<reference evidence="4" key="1">
    <citation type="submission" date="2022-03" db="EMBL/GenBank/DDBJ databases">
        <authorList>
            <person name="Tunstrom K."/>
        </authorList>
    </citation>
    <scope>NUCLEOTIDE SEQUENCE</scope>
</reference>
<organism evidence="4 5">
    <name type="scientific">Euphydryas editha</name>
    <name type="common">Edith's checkerspot</name>
    <dbReference type="NCBI Taxonomy" id="104508"/>
    <lineage>
        <taxon>Eukaryota</taxon>
        <taxon>Metazoa</taxon>
        <taxon>Ecdysozoa</taxon>
        <taxon>Arthropoda</taxon>
        <taxon>Hexapoda</taxon>
        <taxon>Insecta</taxon>
        <taxon>Pterygota</taxon>
        <taxon>Neoptera</taxon>
        <taxon>Endopterygota</taxon>
        <taxon>Lepidoptera</taxon>
        <taxon>Glossata</taxon>
        <taxon>Ditrysia</taxon>
        <taxon>Papilionoidea</taxon>
        <taxon>Nymphalidae</taxon>
        <taxon>Nymphalinae</taxon>
        <taxon>Euphydryas</taxon>
    </lineage>
</organism>
<dbReference type="PANTHER" id="PTHR37984">
    <property type="entry name" value="PROTEIN CBG26694"/>
    <property type="match status" value="1"/>
</dbReference>
<feature type="region of interest" description="Disordered" evidence="2">
    <location>
        <begin position="419"/>
        <end position="456"/>
    </location>
</feature>
<evidence type="ECO:0000313" key="5">
    <source>
        <dbReference type="Proteomes" id="UP001153954"/>
    </source>
</evidence>
<feature type="compositionally biased region" description="Basic and acidic residues" evidence="2">
    <location>
        <begin position="439"/>
        <end position="456"/>
    </location>
</feature>
<dbReference type="PANTHER" id="PTHR37984:SF7">
    <property type="entry name" value="INTEGRASE CATALYTIC DOMAIN-CONTAINING PROTEIN"/>
    <property type="match status" value="1"/>
</dbReference>
<dbReference type="FunFam" id="1.10.340.70:FF:000003">
    <property type="entry name" value="Protein CBG25708"/>
    <property type="match status" value="1"/>
</dbReference>
<gene>
    <name evidence="4" type="ORF">EEDITHA_LOCUS2414</name>
</gene>
<dbReference type="Proteomes" id="UP001153954">
    <property type="component" value="Unassembled WGS sequence"/>
</dbReference>
<dbReference type="InterPro" id="IPR012337">
    <property type="entry name" value="RNaseH-like_sf"/>
</dbReference>
<dbReference type="EMBL" id="CAKOGL010000005">
    <property type="protein sequence ID" value="CAH2085985.1"/>
    <property type="molecule type" value="Genomic_DNA"/>
</dbReference>
<keyword evidence="5" id="KW-1185">Reference proteome</keyword>
<feature type="domain" description="Integrase catalytic" evidence="3">
    <location>
        <begin position="168"/>
        <end position="327"/>
    </location>
</feature>
<dbReference type="InterPro" id="IPR041588">
    <property type="entry name" value="Integrase_H2C2"/>
</dbReference>
<protein>
    <recommendedName>
        <fullName evidence="1">RNA-directed DNA polymerase</fullName>
        <ecNumber evidence="1">2.7.7.49</ecNumber>
    </recommendedName>
</protein>
<dbReference type="AlphaFoldDB" id="A0AAU9TMV9"/>
<dbReference type="Pfam" id="PF17921">
    <property type="entry name" value="Integrase_H2C2"/>
    <property type="match status" value="1"/>
</dbReference>
<feature type="compositionally biased region" description="Polar residues" evidence="2">
    <location>
        <begin position="419"/>
        <end position="438"/>
    </location>
</feature>
<dbReference type="InterPro" id="IPR001584">
    <property type="entry name" value="Integrase_cat-core"/>
</dbReference>
<proteinExistence type="predicted"/>
<dbReference type="GO" id="GO:0015074">
    <property type="term" value="P:DNA integration"/>
    <property type="evidence" value="ECO:0007669"/>
    <property type="project" value="InterPro"/>
</dbReference>
<dbReference type="PROSITE" id="PS50994">
    <property type="entry name" value="INTEGRASE"/>
    <property type="match status" value="1"/>
</dbReference>
<dbReference type="InterPro" id="IPR036397">
    <property type="entry name" value="RNaseH_sf"/>
</dbReference>
<accession>A0AAU9TMV9</accession>
<evidence type="ECO:0000259" key="3">
    <source>
        <dbReference type="PROSITE" id="PS50994"/>
    </source>
</evidence>
<evidence type="ECO:0000313" key="4">
    <source>
        <dbReference type="EMBL" id="CAH2085985.1"/>
    </source>
</evidence>
<dbReference type="InterPro" id="IPR050951">
    <property type="entry name" value="Retrovirus_Pol_polyprotein"/>
</dbReference>
<dbReference type="Pfam" id="PF00665">
    <property type="entry name" value="rve"/>
    <property type="match status" value="1"/>
</dbReference>
<evidence type="ECO:0000256" key="2">
    <source>
        <dbReference type="SAM" id="MobiDB-lite"/>
    </source>
</evidence>
<comment type="caution">
    <text evidence="4">The sequence shown here is derived from an EMBL/GenBank/DDBJ whole genome shotgun (WGS) entry which is preliminary data.</text>
</comment>
<dbReference type="Gene3D" id="3.30.420.10">
    <property type="entry name" value="Ribonuclease H-like superfamily/Ribonuclease H"/>
    <property type="match status" value="1"/>
</dbReference>
<dbReference type="GO" id="GO:0003676">
    <property type="term" value="F:nucleic acid binding"/>
    <property type="evidence" value="ECO:0007669"/>
    <property type="project" value="InterPro"/>
</dbReference>
<name>A0AAU9TMV9_EUPED</name>
<dbReference type="GO" id="GO:0003964">
    <property type="term" value="F:RNA-directed DNA polymerase activity"/>
    <property type="evidence" value="ECO:0007669"/>
    <property type="project" value="UniProtKB-EC"/>
</dbReference>
<dbReference type="Gene3D" id="1.10.340.70">
    <property type="match status" value="1"/>
</dbReference>